<dbReference type="Proteomes" id="UP001213000">
    <property type="component" value="Unassembled WGS sequence"/>
</dbReference>
<evidence type="ECO:0000313" key="3">
    <source>
        <dbReference type="Proteomes" id="UP001213000"/>
    </source>
</evidence>
<dbReference type="InterPro" id="IPR001810">
    <property type="entry name" value="F-box_dom"/>
</dbReference>
<proteinExistence type="predicted"/>
<gene>
    <name evidence="2" type="ORF">NP233_g2280</name>
</gene>
<dbReference type="EMBL" id="JANIEX010000095">
    <property type="protein sequence ID" value="KAJ3573662.1"/>
    <property type="molecule type" value="Genomic_DNA"/>
</dbReference>
<dbReference type="AlphaFoldDB" id="A0AAD5VYJ2"/>
<reference evidence="2" key="1">
    <citation type="submission" date="2022-07" db="EMBL/GenBank/DDBJ databases">
        <title>Genome Sequence of Leucocoprinus birnbaumii.</title>
        <authorList>
            <person name="Buettner E."/>
        </authorList>
    </citation>
    <scope>NUCLEOTIDE SEQUENCE</scope>
    <source>
        <strain evidence="2">VT141</strain>
    </source>
</reference>
<name>A0AAD5VYJ2_9AGAR</name>
<evidence type="ECO:0000313" key="2">
    <source>
        <dbReference type="EMBL" id="KAJ3573662.1"/>
    </source>
</evidence>
<dbReference type="Pfam" id="PF12937">
    <property type="entry name" value="F-box-like"/>
    <property type="match status" value="1"/>
</dbReference>
<dbReference type="InterPro" id="IPR032675">
    <property type="entry name" value="LRR_dom_sf"/>
</dbReference>
<organism evidence="2 3">
    <name type="scientific">Leucocoprinus birnbaumii</name>
    <dbReference type="NCBI Taxonomy" id="56174"/>
    <lineage>
        <taxon>Eukaryota</taxon>
        <taxon>Fungi</taxon>
        <taxon>Dikarya</taxon>
        <taxon>Basidiomycota</taxon>
        <taxon>Agaricomycotina</taxon>
        <taxon>Agaricomycetes</taxon>
        <taxon>Agaricomycetidae</taxon>
        <taxon>Agaricales</taxon>
        <taxon>Agaricineae</taxon>
        <taxon>Agaricaceae</taxon>
        <taxon>Leucocoprinus</taxon>
    </lineage>
</organism>
<keyword evidence="3" id="KW-1185">Reference proteome</keyword>
<sequence length="130" mass="14663">MGESIARTSRSPSRLPKSVLIAIFEYIMLDWKPEQSPTHPLFTLSSICNSWRVALANRKLWTKVTFAPQAQYHADLFLRKSLPDLSNATIDPRGSLTLDSQLTAQLQALAQLHNCYRIRTLLCTTASALY</sequence>
<dbReference type="Gene3D" id="3.80.10.10">
    <property type="entry name" value="Ribonuclease Inhibitor"/>
    <property type="match status" value="1"/>
</dbReference>
<evidence type="ECO:0000259" key="1">
    <source>
        <dbReference type="Pfam" id="PF12937"/>
    </source>
</evidence>
<comment type="caution">
    <text evidence="2">The sequence shown here is derived from an EMBL/GenBank/DDBJ whole genome shotgun (WGS) entry which is preliminary data.</text>
</comment>
<feature type="domain" description="F-box" evidence="1">
    <location>
        <begin position="13"/>
        <end position="66"/>
    </location>
</feature>
<protein>
    <recommendedName>
        <fullName evidence="1">F-box domain-containing protein</fullName>
    </recommendedName>
</protein>
<accession>A0AAD5VYJ2</accession>